<feature type="transmembrane region" description="Helical" evidence="13">
    <location>
        <begin position="266"/>
        <end position="286"/>
    </location>
</feature>
<evidence type="ECO:0000256" key="5">
    <source>
        <dbReference type="ARBA" id="ARBA00022507"/>
    </source>
</evidence>
<dbReference type="RefSeq" id="XP_005086765.1">
    <property type="nucleotide sequence ID" value="XM_005086708.2"/>
</dbReference>
<keyword evidence="8 13" id="KW-0297">G-protein coupled receptor</keyword>
<feature type="transmembrane region" description="Helical" evidence="13">
    <location>
        <begin position="237"/>
        <end position="260"/>
    </location>
</feature>
<keyword evidence="15" id="KW-1185">Reference proteome</keyword>
<evidence type="ECO:0000256" key="10">
    <source>
        <dbReference type="ARBA" id="ARBA00023170"/>
    </source>
</evidence>
<evidence type="ECO:0000256" key="6">
    <source>
        <dbReference type="ARBA" id="ARBA00022692"/>
    </source>
</evidence>
<dbReference type="GO" id="GO:0016503">
    <property type="term" value="F:pheromone receptor activity"/>
    <property type="evidence" value="ECO:0007669"/>
    <property type="project" value="InterPro"/>
</dbReference>
<feature type="domain" description="G-protein coupled receptors family 1 profile" evidence="14">
    <location>
        <begin position="22"/>
        <end position="287"/>
    </location>
</feature>
<dbReference type="Pfam" id="PF03402">
    <property type="entry name" value="V1R"/>
    <property type="match status" value="1"/>
</dbReference>
<comment type="function">
    <text evidence="1">Putative pheromone receptor.</text>
</comment>
<dbReference type="GeneID" id="101840775"/>
<evidence type="ECO:0000256" key="13">
    <source>
        <dbReference type="RuleBase" id="RU364061"/>
    </source>
</evidence>
<evidence type="ECO:0000256" key="7">
    <source>
        <dbReference type="ARBA" id="ARBA00022989"/>
    </source>
</evidence>
<evidence type="ECO:0000256" key="3">
    <source>
        <dbReference type="ARBA" id="ARBA00010663"/>
    </source>
</evidence>
<organism evidence="15 16">
    <name type="scientific">Mesocricetus auratus</name>
    <name type="common">Golden hamster</name>
    <dbReference type="NCBI Taxonomy" id="10036"/>
    <lineage>
        <taxon>Eukaryota</taxon>
        <taxon>Metazoa</taxon>
        <taxon>Chordata</taxon>
        <taxon>Craniata</taxon>
        <taxon>Vertebrata</taxon>
        <taxon>Euteleostomi</taxon>
        <taxon>Mammalia</taxon>
        <taxon>Eutheria</taxon>
        <taxon>Euarchontoglires</taxon>
        <taxon>Glires</taxon>
        <taxon>Rodentia</taxon>
        <taxon>Myomorpha</taxon>
        <taxon>Muroidea</taxon>
        <taxon>Cricetidae</taxon>
        <taxon>Cricetinae</taxon>
        <taxon>Mesocricetus</taxon>
    </lineage>
</organism>
<evidence type="ECO:0000256" key="9">
    <source>
        <dbReference type="ARBA" id="ARBA00023136"/>
    </source>
</evidence>
<dbReference type="GO" id="GO:0007606">
    <property type="term" value="P:sensory perception of chemical stimulus"/>
    <property type="evidence" value="ECO:0007669"/>
    <property type="project" value="UniProtKB-ARBA"/>
</dbReference>
<evidence type="ECO:0000256" key="8">
    <source>
        <dbReference type="ARBA" id="ARBA00023040"/>
    </source>
</evidence>
<dbReference type="eggNOG" id="ENOG502RD1P">
    <property type="taxonomic scope" value="Eukaryota"/>
</dbReference>
<dbReference type="PROSITE" id="PS50262">
    <property type="entry name" value="G_PROTEIN_RECEP_F1_2"/>
    <property type="match status" value="1"/>
</dbReference>
<keyword evidence="7 13" id="KW-1133">Transmembrane helix</keyword>
<dbReference type="InterPro" id="IPR004072">
    <property type="entry name" value="Vmron_rcpt_1"/>
</dbReference>
<evidence type="ECO:0000256" key="4">
    <source>
        <dbReference type="ARBA" id="ARBA00022475"/>
    </source>
</evidence>
<evidence type="ECO:0000256" key="11">
    <source>
        <dbReference type="ARBA" id="ARBA00023180"/>
    </source>
</evidence>
<keyword evidence="11" id="KW-0325">Glycoprotein</keyword>
<accession>A0A1U7R605</accession>
<evidence type="ECO:0000256" key="2">
    <source>
        <dbReference type="ARBA" id="ARBA00004651"/>
    </source>
</evidence>
<dbReference type="InterPro" id="IPR017452">
    <property type="entry name" value="GPCR_Rhodpsn_7TM"/>
</dbReference>
<evidence type="ECO:0000256" key="12">
    <source>
        <dbReference type="ARBA" id="ARBA00023224"/>
    </source>
</evidence>
<dbReference type="KEGG" id="maua:101840775"/>
<feature type="transmembrane region" description="Helical" evidence="13">
    <location>
        <begin position="45"/>
        <end position="67"/>
    </location>
</feature>
<dbReference type="PANTHER" id="PTHR24062">
    <property type="entry name" value="VOMERONASAL TYPE-1 RECEPTOR"/>
    <property type="match status" value="1"/>
</dbReference>
<keyword evidence="5 13" id="KW-0589">Pheromone response</keyword>
<protein>
    <recommendedName>
        <fullName evidence="13">Vomeronasal type-1 receptor</fullName>
    </recommendedName>
</protein>
<sequence>MDSRNMAIGTVISLQSALGILGNIFSLFYYLLAYYNKHTLKTVDLILTHVFTSNSLIILSTGVPHIMRAFEWKMFFNDVECKLILYVKRLGRSMSITTTCLMSVSQTITISTSDSCWKGLKIKLPIHIHFSISLLWVLYIIVNMIFPMYSSMTKRNSKNETKKRYFEFCSFYTRDKTVDLLYIAFWVFPEVLFSIFIVCSSISMIVMLYRHKKRVQYILSTQVSTRISPESRATQNILVLACTFLLFYSFSSILHTYIALSHNSNLWLMDITAIISMFFPTLCPFLRSNFSTASRFYFSWIRNIKMK</sequence>
<evidence type="ECO:0000313" key="15">
    <source>
        <dbReference type="Proteomes" id="UP000886700"/>
    </source>
</evidence>
<keyword evidence="9 13" id="KW-0472">Membrane</keyword>
<dbReference type="GO" id="GO:0005886">
    <property type="term" value="C:plasma membrane"/>
    <property type="evidence" value="ECO:0007669"/>
    <property type="project" value="UniProtKB-SubCell"/>
</dbReference>
<reference evidence="16" key="1">
    <citation type="submission" date="2025-08" db="UniProtKB">
        <authorList>
            <consortium name="RefSeq"/>
        </authorList>
    </citation>
    <scope>IDENTIFICATION</scope>
    <source>
        <tissue evidence="16">Liver</tissue>
    </source>
</reference>
<comment type="similarity">
    <text evidence="3 13">Belongs to the G-protein coupled receptor 1 family.</text>
</comment>
<keyword evidence="4 13" id="KW-1003">Cell membrane</keyword>
<evidence type="ECO:0000313" key="16">
    <source>
        <dbReference type="RefSeq" id="XP_005086765.1"/>
    </source>
</evidence>
<dbReference type="GO" id="GO:0019236">
    <property type="term" value="P:response to pheromone"/>
    <property type="evidence" value="ECO:0007669"/>
    <property type="project" value="UniProtKB-KW"/>
</dbReference>
<evidence type="ECO:0000259" key="14">
    <source>
        <dbReference type="PROSITE" id="PS50262"/>
    </source>
</evidence>
<feature type="transmembrane region" description="Helical" evidence="13">
    <location>
        <begin position="12"/>
        <end position="33"/>
    </location>
</feature>
<keyword evidence="12 13" id="KW-0807">Transducer</keyword>
<feature type="transmembrane region" description="Helical" evidence="13">
    <location>
        <begin position="128"/>
        <end position="149"/>
    </location>
</feature>
<dbReference type="FunFam" id="1.20.1070.10:FF:000033">
    <property type="entry name" value="Vomeronasal type-1 receptor"/>
    <property type="match status" value="1"/>
</dbReference>
<feature type="transmembrane region" description="Helical" evidence="13">
    <location>
        <begin position="180"/>
        <end position="209"/>
    </location>
</feature>
<gene>
    <name evidence="16" type="primary">LOC101840775</name>
</gene>
<dbReference type="Proteomes" id="UP000886700">
    <property type="component" value="Unplaced"/>
</dbReference>
<comment type="subcellular location">
    <subcellularLocation>
        <location evidence="2 13">Cell membrane</location>
        <topology evidence="2 13">Multi-pass membrane protein</topology>
    </subcellularLocation>
</comment>
<dbReference type="OrthoDB" id="9606139at2759"/>
<keyword evidence="10 13" id="KW-0675">Receptor</keyword>
<dbReference type="SUPFAM" id="SSF81321">
    <property type="entry name" value="Family A G protein-coupled receptor-like"/>
    <property type="match status" value="1"/>
</dbReference>
<name>A0A1U7R605_MESAU</name>
<evidence type="ECO:0000256" key="1">
    <source>
        <dbReference type="ARBA" id="ARBA00003878"/>
    </source>
</evidence>
<proteinExistence type="inferred from homology"/>
<dbReference type="PRINTS" id="PR01534">
    <property type="entry name" value="VOMERONASL1R"/>
</dbReference>
<dbReference type="Gene3D" id="1.20.1070.10">
    <property type="entry name" value="Rhodopsin 7-helix transmembrane proteins"/>
    <property type="match status" value="1"/>
</dbReference>
<keyword evidence="6 13" id="KW-0812">Transmembrane</keyword>
<dbReference type="AlphaFoldDB" id="A0A1U7R605"/>